<dbReference type="Pfam" id="PF08713">
    <property type="entry name" value="DNA_alkylation"/>
    <property type="match status" value="1"/>
</dbReference>
<sequence>MKIYKELEAIKEEEYAAFQARLIPSIDPSTIMGIRVPKLRALAKSYIKDQECQDFLVSLPHAYYDENMLHGILISEIKDFDTCIEKIEAFLPYVDNWAVCDIMSPRVFKKHKEELLDRIKLWISSDQTYTCRFGLEMLMTHFLDDDFKPDYLELVAGLRSQEYYVNMMIAWFFATALAKQWEASLPYIEARSLDDWTHNKAIQKARESLRISKERKDYLKGLK</sequence>
<evidence type="ECO:0000313" key="2">
    <source>
        <dbReference type="Proteomes" id="UP000003244"/>
    </source>
</evidence>
<gene>
    <name evidence="1" type="ORF">HMPREF0634_0063</name>
</gene>
<evidence type="ECO:0008006" key="3">
    <source>
        <dbReference type="Google" id="ProtNLM"/>
    </source>
</evidence>
<dbReference type="Proteomes" id="UP000003244">
    <property type="component" value="Unassembled WGS sequence"/>
</dbReference>
<dbReference type="eggNOG" id="COG4912">
    <property type="taxonomic scope" value="Bacteria"/>
</dbReference>
<dbReference type="OrthoDB" id="9784740at2"/>
<dbReference type="PANTHER" id="PTHR34070:SF1">
    <property type="entry name" value="DNA ALKYLATION REPAIR PROTEIN"/>
    <property type="match status" value="1"/>
</dbReference>
<evidence type="ECO:0000313" key="1">
    <source>
        <dbReference type="EMBL" id="EFM64131.1"/>
    </source>
</evidence>
<name>E0E4T0_9FIRM</name>
<comment type="caution">
    <text evidence="1">The sequence shown here is derived from an EMBL/GenBank/DDBJ whole genome shotgun (WGS) entry which is preliminary data.</text>
</comment>
<dbReference type="InterPro" id="IPR014825">
    <property type="entry name" value="DNA_alkylation"/>
</dbReference>
<proteinExistence type="predicted"/>
<dbReference type="PANTHER" id="PTHR34070">
    <property type="entry name" value="ARMADILLO-TYPE FOLD"/>
    <property type="match status" value="1"/>
</dbReference>
<dbReference type="STRING" id="596315.HMPREF0634_0063"/>
<dbReference type="EMBL" id="ADGQ01000070">
    <property type="protein sequence ID" value="EFM64131.1"/>
    <property type="molecule type" value="Genomic_DNA"/>
</dbReference>
<dbReference type="InterPro" id="IPR016024">
    <property type="entry name" value="ARM-type_fold"/>
</dbReference>
<dbReference type="SUPFAM" id="SSF48371">
    <property type="entry name" value="ARM repeat"/>
    <property type="match status" value="1"/>
</dbReference>
<dbReference type="RefSeq" id="WP_007790830.1">
    <property type="nucleotide sequence ID" value="NZ_ADGQ01000070.1"/>
</dbReference>
<keyword evidence="2" id="KW-1185">Reference proteome</keyword>
<protein>
    <recommendedName>
        <fullName evidence="3">DNA alkylation repair enzyme</fullName>
    </recommendedName>
</protein>
<dbReference type="Gene3D" id="1.25.10.90">
    <property type="match status" value="1"/>
</dbReference>
<accession>E0E4T0</accession>
<organism evidence="1 2">
    <name type="scientific">Peptostreptococcus stomatis DSM 17678</name>
    <dbReference type="NCBI Taxonomy" id="596315"/>
    <lineage>
        <taxon>Bacteria</taxon>
        <taxon>Bacillati</taxon>
        <taxon>Bacillota</taxon>
        <taxon>Clostridia</taxon>
        <taxon>Peptostreptococcales</taxon>
        <taxon>Peptostreptococcaceae</taxon>
        <taxon>Peptostreptococcus</taxon>
    </lineage>
</organism>
<reference evidence="1 2" key="1">
    <citation type="submission" date="2010-08" db="EMBL/GenBank/DDBJ databases">
        <authorList>
            <person name="Harkins D.M."/>
            <person name="Madupu R."/>
            <person name="Durkin A.S."/>
            <person name="Torralba M."/>
            <person name="Methe B."/>
            <person name="Sutton G.G."/>
            <person name="Nelson K.E."/>
        </authorList>
    </citation>
    <scope>NUCLEOTIDE SEQUENCE [LARGE SCALE GENOMIC DNA]</scope>
    <source>
        <strain evidence="1 2">DSM 17678</strain>
    </source>
</reference>
<dbReference type="CDD" id="cd06561">
    <property type="entry name" value="AlkD_like"/>
    <property type="match status" value="1"/>
</dbReference>
<dbReference type="AlphaFoldDB" id="E0E4T0"/>
<dbReference type="GeneID" id="84801301"/>